<feature type="transmembrane region" description="Helical" evidence="6">
    <location>
        <begin position="422"/>
        <end position="445"/>
    </location>
</feature>
<dbReference type="PANTHER" id="PTHR30250:SF26">
    <property type="entry name" value="PSMA PROTEIN"/>
    <property type="match status" value="1"/>
</dbReference>
<keyword evidence="3 6" id="KW-0812">Transmembrane</keyword>
<evidence type="ECO:0000313" key="7">
    <source>
        <dbReference type="EMBL" id="VYT31214.1"/>
    </source>
</evidence>
<sequence>MLLYIRMFCVLCINLYLSRVILSTLGVVDYGIYNVIAGVVSMFSFLTGSVGGAASRYLSIEIGLKNADGVRRNFSSLLLIFIVFGFTIILLGETAGLWFVENKLIIPTERMEAAGWLYQLTIAGAFVSMLQVPYTAILIAYEKMSVYAYIGIFDVLLKLLFVYLLGVIDFDKLILWGTFLTFGSLNVLLIYFVYVRRKYPESRFKFSKKEGNYRELLTYSGWDLLGCLSVVAQGQGINMVLNIFFGPIVNAARGIAYQVESAINQFTNNFLTAVKPQIFKAYAVGDIAGMMKLVVFSTKMSFILMYMLTLPLLLELPYVLNLWLGHYPEYTVTFTSLVLINNLLVVLRTPRGIIYHAMNKIKYTSTLFGVLYCMALPVSYGLCKIGYPPYIVFFSIIFINVLSEVMGLVVMKHYIGYSIRKYFFEVDFRCFLLVLFSTYPLWYIHEILNNSFLYLLINVVLSVSIISFISYWICLSKNEKEKTVLLIKHGLLYIKKRV</sequence>
<evidence type="ECO:0000256" key="2">
    <source>
        <dbReference type="ARBA" id="ARBA00022475"/>
    </source>
</evidence>
<evidence type="ECO:0000256" key="3">
    <source>
        <dbReference type="ARBA" id="ARBA00022692"/>
    </source>
</evidence>
<evidence type="ECO:0000256" key="4">
    <source>
        <dbReference type="ARBA" id="ARBA00022989"/>
    </source>
</evidence>
<keyword evidence="5 6" id="KW-0472">Membrane</keyword>
<keyword evidence="2" id="KW-1003">Cell membrane</keyword>
<accession>A0A6N2VLM9</accession>
<feature type="transmembrane region" description="Helical" evidence="6">
    <location>
        <begin position="120"/>
        <end position="139"/>
    </location>
</feature>
<feature type="transmembrane region" description="Helical" evidence="6">
    <location>
        <begin position="330"/>
        <end position="349"/>
    </location>
</feature>
<feature type="transmembrane region" description="Helical" evidence="6">
    <location>
        <begin position="300"/>
        <end position="324"/>
    </location>
</feature>
<dbReference type="PANTHER" id="PTHR30250">
    <property type="entry name" value="PST FAMILY PREDICTED COLANIC ACID TRANSPORTER"/>
    <property type="match status" value="1"/>
</dbReference>
<evidence type="ECO:0000256" key="5">
    <source>
        <dbReference type="ARBA" id="ARBA00023136"/>
    </source>
</evidence>
<feature type="transmembrane region" description="Helical" evidence="6">
    <location>
        <begin position="390"/>
        <end position="410"/>
    </location>
</feature>
<protein>
    <recommendedName>
        <fullName evidence="8">Polysaccharide biosynthesis protein</fullName>
    </recommendedName>
</protein>
<dbReference type="AlphaFoldDB" id="A0A6N2VLM9"/>
<feature type="transmembrane region" description="Helical" evidence="6">
    <location>
        <begin position="32"/>
        <end position="55"/>
    </location>
</feature>
<evidence type="ECO:0000256" key="1">
    <source>
        <dbReference type="ARBA" id="ARBA00004651"/>
    </source>
</evidence>
<feature type="transmembrane region" description="Helical" evidence="6">
    <location>
        <begin position="76"/>
        <end position="100"/>
    </location>
</feature>
<reference evidence="7" key="1">
    <citation type="submission" date="2019-11" db="EMBL/GenBank/DDBJ databases">
        <authorList>
            <person name="Feng L."/>
        </authorList>
    </citation>
    <scope>NUCLEOTIDE SEQUENCE</scope>
    <source>
        <strain evidence="7">BfaecisLFYP10</strain>
    </source>
</reference>
<comment type="subcellular location">
    <subcellularLocation>
        <location evidence="1">Cell membrane</location>
        <topology evidence="1">Multi-pass membrane protein</topology>
    </subcellularLocation>
</comment>
<feature type="transmembrane region" description="Helical" evidence="6">
    <location>
        <begin position="146"/>
        <end position="168"/>
    </location>
</feature>
<name>A0A6N2VLM9_9BACE</name>
<dbReference type="EMBL" id="CACRSZ010000054">
    <property type="protein sequence ID" value="VYT31214.1"/>
    <property type="molecule type" value="Genomic_DNA"/>
</dbReference>
<feature type="transmembrane region" description="Helical" evidence="6">
    <location>
        <begin position="451"/>
        <end position="473"/>
    </location>
</feature>
<organism evidence="7">
    <name type="scientific">Bacteroides faecis</name>
    <dbReference type="NCBI Taxonomy" id="674529"/>
    <lineage>
        <taxon>Bacteria</taxon>
        <taxon>Pseudomonadati</taxon>
        <taxon>Bacteroidota</taxon>
        <taxon>Bacteroidia</taxon>
        <taxon>Bacteroidales</taxon>
        <taxon>Bacteroidaceae</taxon>
        <taxon>Bacteroides</taxon>
    </lineage>
</organism>
<dbReference type="GO" id="GO:0005886">
    <property type="term" value="C:plasma membrane"/>
    <property type="evidence" value="ECO:0007669"/>
    <property type="project" value="UniProtKB-SubCell"/>
</dbReference>
<feature type="transmembrane region" description="Helical" evidence="6">
    <location>
        <begin position="7"/>
        <end position="26"/>
    </location>
</feature>
<evidence type="ECO:0000256" key="6">
    <source>
        <dbReference type="SAM" id="Phobius"/>
    </source>
</evidence>
<evidence type="ECO:0008006" key="8">
    <source>
        <dbReference type="Google" id="ProtNLM"/>
    </source>
</evidence>
<proteinExistence type="predicted"/>
<feature type="transmembrane region" description="Helical" evidence="6">
    <location>
        <begin position="361"/>
        <end position="378"/>
    </location>
</feature>
<feature type="transmembrane region" description="Helical" evidence="6">
    <location>
        <begin position="174"/>
        <end position="195"/>
    </location>
</feature>
<dbReference type="InterPro" id="IPR050833">
    <property type="entry name" value="Poly_Biosynth_Transport"/>
</dbReference>
<gene>
    <name evidence="7" type="ORF">BFLFYP10_02332</name>
</gene>
<keyword evidence="4 6" id="KW-1133">Transmembrane helix</keyword>
<dbReference type="RefSeq" id="WP_156730130.1">
    <property type="nucleotide sequence ID" value="NZ_CACRSZ010000054.1"/>
</dbReference>